<name>A0ABZ3J3J9_SPOA4</name>
<organism evidence="1 2">
    <name type="scientific">Sporomusa acidovorans (strain ATCC 49682 / DSM 3132 / Mol)</name>
    <dbReference type="NCBI Taxonomy" id="1123286"/>
    <lineage>
        <taxon>Bacteria</taxon>
        <taxon>Bacillati</taxon>
        <taxon>Bacillota</taxon>
        <taxon>Negativicutes</taxon>
        <taxon>Selenomonadales</taxon>
        <taxon>Sporomusaceae</taxon>
        <taxon>Sporomusa</taxon>
    </lineage>
</organism>
<protein>
    <submittedName>
        <fullName evidence="1">Uncharacterized protein</fullName>
    </submittedName>
</protein>
<sequence>MHRQNNKKKSPKALVFINIDYSFLNKFQL</sequence>
<keyword evidence="2" id="KW-1185">Reference proteome</keyword>
<gene>
    <name evidence="1" type="ORF">SPACI_030240</name>
</gene>
<evidence type="ECO:0000313" key="1">
    <source>
        <dbReference type="EMBL" id="XFO72967.1"/>
    </source>
</evidence>
<dbReference type="Proteomes" id="UP000216052">
    <property type="component" value="Chromosome"/>
</dbReference>
<accession>A0ABZ3J3J9</accession>
<proteinExistence type="predicted"/>
<evidence type="ECO:0000313" key="2">
    <source>
        <dbReference type="Proteomes" id="UP000216052"/>
    </source>
</evidence>
<dbReference type="EMBL" id="CP155571">
    <property type="protein sequence ID" value="XFO72967.1"/>
    <property type="molecule type" value="Genomic_DNA"/>
</dbReference>
<reference evidence="1" key="1">
    <citation type="submission" date="2024-05" db="EMBL/GenBank/DDBJ databases">
        <title>Isolation and characterization of Sporomusa carbonis sp. nov., a carboxydotrophic hydrogenogen in the genus of Sporomusa isolated from a charcoal burning pile.</title>
        <authorList>
            <person name="Boeer T."/>
            <person name="Rosenbaum F."/>
            <person name="Eysell L."/>
            <person name="Mueller V."/>
            <person name="Daniel R."/>
            <person name="Poehlein A."/>
        </authorList>
    </citation>
    <scope>NUCLEOTIDE SEQUENCE [LARGE SCALE GENOMIC DNA]</scope>
    <source>
        <strain evidence="1">DSM 3132</strain>
    </source>
</reference>